<accession>A0A5J5EF78</accession>
<proteinExistence type="predicted"/>
<dbReference type="InterPro" id="IPR048324">
    <property type="entry name" value="ZSWIM1-3_RNaseH-like"/>
</dbReference>
<evidence type="ECO:0000313" key="3">
    <source>
        <dbReference type="Proteomes" id="UP000326924"/>
    </source>
</evidence>
<gene>
    <name evidence="2" type="ORF">FN846DRAFT_499967</name>
</gene>
<protein>
    <recommendedName>
        <fullName evidence="1">ZSWIM1/3 RNaseH-like domain-containing protein</fullName>
    </recommendedName>
</protein>
<dbReference type="InParanoid" id="A0A5J5EF78"/>
<feature type="domain" description="ZSWIM1/3 RNaseH-like" evidence="1">
    <location>
        <begin position="227"/>
        <end position="324"/>
    </location>
</feature>
<dbReference type="EMBL" id="VXIS01000411">
    <property type="protein sequence ID" value="KAA8893707.1"/>
    <property type="molecule type" value="Genomic_DNA"/>
</dbReference>
<name>A0A5J5EF78_9PEZI</name>
<organism evidence="2 3">
    <name type="scientific">Sphaerosporella brunnea</name>
    <dbReference type="NCBI Taxonomy" id="1250544"/>
    <lineage>
        <taxon>Eukaryota</taxon>
        <taxon>Fungi</taxon>
        <taxon>Dikarya</taxon>
        <taxon>Ascomycota</taxon>
        <taxon>Pezizomycotina</taxon>
        <taxon>Pezizomycetes</taxon>
        <taxon>Pezizales</taxon>
        <taxon>Pyronemataceae</taxon>
        <taxon>Sphaerosporella</taxon>
    </lineage>
</organism>
<reference evidence="2 3" key="1">
    <citation type="submission" date="2019-09" db="EMBL/GenBank/DDBJ databases">
        <title>Draft genome of the ectomycorrhizal ascomycete Sphaerosporella brunnea.</title>
        <authorList>
            <consortium name="DOE Joint Genome Institute"/>
            <person name="Benucci G.M."/>
            <person name="Marozzi G."/>
            <person name="Antonielli L."/>
            <person name="Sanchez S."/>
            <person name="Marco P."/>
            <person name="Wang X."/>
            <person name="Falini L.B."/>
            <person name="Barry K."/>
            <person name="Haridas S."/>
            <person name="Lipzen A."/>
            <person name="Labutti K."/>
            <person name="Grigoriev I.V."/>
            <person name="Murat C."/>
            <person name="Martin F."/>
            <person name="Albertini E."/>
            <person name="Donnini D."/>
            <person name="Bonito G."/>
        </authorList>
    </citation>
    <scope>NUCLEOTIDE SEQUENCE [LARGE SCALE GENOMIC DNA]</scope>
    <source>
        <strain evidence="2 3">Sb_GMNB300</strain>
    </source>
</reference>
<evidence type="ECO:0000259" key="1">
    <source>
        <dbReference type="Pfam" id="PF21056"/>
    </source>
</evidence>
<dbReference type="Proteomes" id="UP000326924">
    <property type="component" value="Unassembled WGS sequence"/>
</dbReference>
<dbReference type="OrthoDB" id="4951845at2759"/>
<dbReference type="AlphaFoldDB" id="A0A5J5EF78"/>
<sequence length="400" mass="45878">MITVPEQADYYKEILFNLENPVVLSVEQFDTYWPLTDAVWTKIGGKTLQQNSTVEVQHYECRLRKSKKTGTNVAEKEGRVVKNRITTSRVKDLCQVRMKMTRTLTEPITVTLERKDGSKHTHDLEETFRLCGLPSAVKRVVQAEADKDYTAAQIFHALKGGGKIEGSIALEAIGGASLKRHDVSNAKRGSRPDQRTLLHGISFRQDVDEARSLRNSKGRLSAEFEVLDAKKEQRWGLVFAEPKRLQVLQQRGYLTQFDSTHKMNKWKHNMFSFLVRDGNGIFIPAAHCVVDRENSETLSRAMEFIKSWCCWTPRYVLTDDSSIEQLAVKKTVHSMRTLQRKFFSAACKRVFDLLRQAMFTFTGIKCEELCRQAVNAAPEAMRSYVETHWLETQAKWAMYA</sequence>
<comment type="caution">
    <text evidence="2">The sequence shown here is derived from an EMBL/GenBank/DDBJ whole genome shotgun (WGS) entry which is preliminary data.</text>
</comment>
<keyword evidence="3" id="KW-1185">Reference proteome</keyword>
<evidence type="ECO:0000313" key="2">
    <source>
        <dbReference type="EMBL" id="KAA8893707.1"/>
    </source>
</evidence>
<dbReference type="Pfam" id="PF21056">
    <property type="entry name" value="ZSWIM1-3_RNaseH-like"/>
    <property type="match status" value="1"/>
</dbReference>